<dbReference type="GO" id="GO:0098703">
    <property type="term" value="P:calcium ion import across plasma membrane"/>
    <property type="evidence" value="ECO:0007669"/>
    <property type="project" value="TreeGrafter"/>
</dbReference>
<dbReference type="Proteomes" id="UP001194580">
    <property type="component" value="Unassembled WGS sequence"/>
</dbReference>
<dbReference type="PANTHER" id="PTHR10582">
    <property type="entry name" value="TRANSIENT RECEPTOR POTENTIAL ION CHANNEL PROTEIN"/>
    <property type="match status" value="1"/>
</dbReference>
<feature type="compositionally biased region" description="Basic and acidic residues" evidence="3">
    <location>
        <begin position="1489"/>
        <end position="1502"/>
    </location>
</feature>
<feature type="transmembrane region" description="Helical" evidence="4">
    <location>
        <begin position="1244"/>
        <end position="1266"/>
    </location>
</feature>
<feature type="compositionally biased region" description="Basic and acidic residues" evidence="3">
    <location>
        <begin position="1472"/>
        <end position="1481"/>
    </location>
</feature>
<protein>
    <recommendedName>
        <fullName evidence="7">Ion transport domain-containing protein</fullName>
    </recommendedName>
</protein>
<comment type="caution">
    <text evidence="5">The sequence shown here is derived from an EMBL/GenBank/DDBJ whole genome shotgun (WGS) entry which is preliminary data.</text>
</comment>
<keyword evidence="2" id="KW-0175">Coiled coil</keyword>
<keyword evidence="6" id="KW-1185">Reference proteome</keyword>
<dbReference type="GO" id="GO:0005886">
    <property type="term" value="C:plasma membrane"/>
    <property type="evidence" value="ECO:0007669"/>
    <property type="project" value="TreeGrafter"/>
</dbReference>
<feature type="compositionally biased region" description="Gly residues" evidence="3">
    <location>
        <begin position="991"/>
        <end position="1008"/>
    </location>
</feature>
<proteinExistence type="predicted"/>
<evidence type="ECO:0000313" key="6">
    <source>
        <dbReference type="Proteomes" id="UP001194580"/>
    </source>
</evidence>
<evidence type="ECO:0000256" key="3">
    <source>
        <dbReference type="SAM" id="MobiDB-lite"/>
    </source>
</evidence>
<reference evidence="5" key="1">
    <citation type="journal article" date="2020" name="Fungal Divers.">
        <title>Resolving the Mortierellaceae phylogeny through synthesis of multi-gene phylogenetics and phylogenomics.</title>
        <authorList>
            <person name="Vandepol N."/>
            <person name="Liber J."/>
            <person name="Desiro A."/>
            <person name="Na H."/>
            <person name="Kennedy M."/>
            <person name="Barry K."/>
            <person name="Grigoriev I.V."/>
            <person name="Miller A.N."/>
            <person name="O'Donnell K."/>
            <person name="Stajich J.E."/>
            <person name="Bonito G."/>
        </authorList>
    </citation>
    <scope>NUCLEOTIDE SEQUENCE</scope>
    <source>
        <strain evidence="5">NRRL 28262</strain>
    </source>
</reference>
<evidence type="ECO:0000256" key="2">
    <source>
        <dbReference type="SAM" id="Coils"/>
    </source>
</evidence>
<evidence type="ECO:0000256" key="4">
    <source>
        <dbReference type="SAM" id="Phobius"/>
    </source>
</evidence>
<feature type="coiled-coil region" evidence="2">
    <location>
        <begin position="1540"/>
        <end position="1567"/>
    </location>
</feature>
<evidence type="ECO:0000313" key="5">
    <source>
        <dbReference type="EMBL" id="KAG0268887.1"/>
    </source>
</evidence>
<sequence length="1586" mass="177770">MFFDARRGKATNPSIPKTATYNALLGAVEIQNNLEASVPEGGRMLRLTLHQQFEVIKDSEYMHLTIGSKIQPDPKERMLPQPFTLHYVELGTNRFQSSSPDLSNDRRDDFILHGEGRLHQMISVDRHIRRGGEKAAATKIRSYGISDKAEFAVTLHLRELLIPADSAPKGASNSTIIDIVAPAPKPITETPGTTSPSCTGVRGVISVWDLRLPSVSISEDVRSQPAWETLPYLTPCAEIDIALPSNLHTPEAWDNFRASISISSQGAKVVLSGIEKTYGVLPCAVYDCKHTNRVDKIGASRSIEITTRPTCKELKEFAGYGLFHRVDPTMLDVSDDNDNERFIAFNGSVLEVYSIKYSGWRQLQRITLSLLPDVYRANYSAIAQSLRGRYFAWTGDPGVVSIWDMEKGKSLSTIFVNEDKNPIYAVLSPDGTKIAISVKGEVQIYETFTGILLGVHTKGVMPDNNSEVVLGNEYFVVRDNSLSPQKPVRSVVRIRDREVIKPATTSLHEDYHIAYPLASMNTIAAYKQGSVLNIKRLTGIEAPRVHHPCGQAPCEPNEVLIDDFIIKKTFTYTSGAGEVFHAKCRQERHNGCWNVMLEIAVNGDSNDPLTGAKSMVLPLGDTPTPFRGFYLPKPSKLVIFADGYMTIWTLSSKTTYICQLDYIWDSLSYEPEPPGDYCHRPLNKAWACSHGTSMKFHLGKPVWYKNHEVVCGDPDSTLYDVLTVPPQQKDETVMTTETERLGYGILSLIDTYFCGDSSFKEDIVRYLLTCIRPSTVNKTSCLVLLCKAWSTKNQGYLTQLVSDILPKEEITWIPDPKADKSMDPLAALLDVAKGKSSAIKLVRVLVDYCFAQTTSSMSLTFLAPLFANMHAIMEYYGEEALDYIGRIAFIPTKQPIYIWKNHVLCQDISPFRFSPWNYIRRKWKSESDIRRKANLNPIMHLKLTVDDGGKNEDNLEKPVYMATFDAIWRISDARKRIQGVDGWDKGHGGGEKGGASGKEGAIGEGATGKEGATGNEDTTGKEGASGNEDASVKGSVSGRQWLLHRMITNFFGRVFVKDEATSQEKTNWWKVVAQFLSPQVICYDFSLEFLDNPAIDALVTFKWETIGFMYWFVRFFCQCIYYILVVTAALAQVYSPTPSKLYGVFVAIIIIGVAFVFLEILQAIPEFKRYFTSHYIFMDLLTFTLPPIASAMQLHFIHTQDTTGNNRALSFSILVIFVHMLLELRISRSVCKYVTIIQQAVSEIFVFLVIGVGCILTFTITILHVLESCPYEGCTRDETRYPINFLGGLSTTTFFLGGRFEAVSNDLDANVSKDWAFHLVMFIFLISTSILMMNVLIALINVAFTKGDDGWRLMWIQSRLRYIESAENLSYRFPSLRLNHDLFPNQIYFTATKKAKKAYYKKHPDLKKKGGSSDPRNSKRASRRDVGDNRTSQGSQIVTPSGGSDNSPQSHATTGKIESGAKSNPVDEEQEQERKQEHGEEVAEGDEQTQEREMGKEKEKGKGRGKGKGSKEEASNKNMAPTVVMELFRQLESQMQDVLRETQESHRQALELQRQESQKQMEISKQHILALVDQMKQSTSPIPASS</sequence>
<dbReference type="SUPFAM" id="SSF82171">
    <property type="entry name" value="DPP6 N-terminal domain-like"/>
    <property type="match status" value="1"/>
</dbReference>
<feature type="compositionally biased region" description="Basic residues" evidence="3">
    <location>
        <begin position="1400"/>
        <end position="1410"/>
    </location>
</feature>
<name>A0AAD4D5P4_9FUNG</name>
<dbReference type="Gene3D" id="2.130.10.10">
    <property type="entry name" value="YVTN repeat-like/Quinoprotein amine dehydrogenase"/>
    <property type="match status" value="1"/>
</dbReference>
<feature type="transmembrane region" description="Helical" evidence="4">
    <location>
        <begin position="1176"/>
        <end position="1196"/>
    </location>
</feature>
<feature type="region of interest" description="Disordered" evidence="3">
    <location>
        <begin position="979"/>
        <end position="1032"/>
    </location>
</feature>
<keyword evidence="1" id="KW-0677">Repeat</keyword>
<dbReference type="InterPro" id="IPR024862">
    <property type="entry name" value="TRPV"/>
</dbReference>
<dbReference type="PANTHER" id="PTHR10582:SF2">
    <property type="entry name" value="INACTIVE"/>
    <property type="match status" value="1"/>
</dbReference>
<keyword evidence="4" id="KW-0472">Membrane</keyword>
<organism evidence="5 6">
    <name type="scientific">Linnemannia exigua</name>
    <dbReference type="NCBI Taxonomy" id="604196"/>
    <lineage>
        <taxon>Eukaryota</taxon>
        <taxon>Fungi</taxon>
        <taxon>Fungi incertae sedis</taxon>
        <taxon>Mucoromycota</taxon>
        <taxon>Mortierellomycotina</taxon>
        <taxon>Mortierellomycetes</taxon>
        <taxon>Mortierellales</taxon>
        <taxon>Mortierellaceae</taxon>
        <taxon>Linnemannia</taxon>
    </lineage>
</organism>
<keyword evidence="4" id="KW-1133">Transmembrane helix</keyword>
<dbReference type="InterPro" id="IPR015943">
    <property type="entry name" value="WD40/YVTN_repeat-like_dom_sf"/>
</dbReference>
<dbReference type="GO" id="GO:0005216">
    <property type="term" value="F:monoatomic ion channel activity"/>
    <property type="evidence" value="ECO:0007669"/>
    <property type="project" value="InterPro"/>
</dbReference>
<dbReference type="EMBL" id="JAAAIL010001478">
    <property type="protein sequence ID" value="KAG0268887.1"/>
    <property type="molecule type" value="Genomic_DNA"/>
</dbReference>
<evidence type="ECO:0000256" key="1">
    <source>
        <dbReference type="ARBA" id="ARBA00022737"/>
    </source>
</evidence>
<gene>
    <name evidence="5" type="ORF">BGZ95_002271</name>
</gene>
<feature type="transmembrane region" description="Helical" evidence="4">
    <location>
        <begin position="1111"/>
        <end position="1135"/>
    </location>
</feature>
<feature type="transmembrane region" description="Helical" evidence="4">
    <location>
        <begin position="1315"/>
        <end position="1344"/>
    </location>
</feature>
<accession>A0AAD4D5P4</accession>
<feature type="transmembrane region" description="Helical" evidence="4">
    <location>
        <begin position="1141"/>
        <end position="1164"/>
    </location>
</feature>
<keyword evidence="4" id="KW-0812">Transmembrane</keyword>
<feature type="compositionally biased region" description="Polar residues" evidence="3">
    <location>
        <begin position="1429"/>
        <end position="1453"/>
    </location>
</feature>
<evidence type="ECO:0008006" key="7">
    <source>
        <dbReference type="Google" id="ProtNLM"/>
    </source>
</evidence>
<feature type="region of interest" description="Disordered" evidence="3">
    <location>
        <begin position="1400"/>
        <end position="1521"/>
    </location>
</feature>